<dbReference type="Pfam" id="PF00665">
    <property type="entry name" value="rve"/>
    <property type="match status" value="1"/>
</dbReference>
<dbReference type="InterPro" id="IPR057670">
    <property type="entry name" value="SH3_retrovirus"/>
</dbReference>
<dbReference type="InterPro" id="IPR013103">
    <property type="entry name" value="RVT_2"/>
</dbReference>
<keyword evidence="1" id="KW-0645">Protease</keyword>
<evidence type="ECO:0000313" key="6">
    <source>
        <dbReference type="EMBL" id="GJT28574.1"/>
    </source>
</evidence>
<dbReference type="SUPFAM" id="SSF53098">
    <property type="entry name" value="Ribonuclease H-like"/>
    <property type="match status" value="1"/>
</dbReference>
<comment type="caution">
    <text evidence="6">The sequence shown here is derived from an EMBL/GenBank/DDBJ whole genome shotgun (WGS) entry which is preliminary data.</text>
</comment>
<evidence type="ECO:0000259" key="5">
    <source>
        <dbReference type="PROSITE" id="PS50994"/>
    </source>
</evidence>
<feature type="region of interest" description="Disordered" evidence="4">
    <location>
        <begin position="536"/>
        <end position="594"/>
    </location>
</feature>
<gene>
    <name evidence="6" type="ORF">Tco_0908849</name>
</gene>
<sequence>MSYSGLEEFQQPEFEGYGPKPSKSVSEDTSNEMEFVRPKQQEKPVRKPVKYAEMYRPKAVNTARPNSAVVNVVRANQGHPQKEDQGYVDSGCSRHMTGNMSYLLDFKEFDEGYVTFGGGAKGGKITGKGTLKTGKLDFEDVLLKVPRKNNMYSVDMKNIIPKESLTCLVAKATLDESMLWHRRLGHVNFKTINKLVKENLVRGLPIKRFENDQTCVACLKGKQHKASCKSKIQNSITQPLFMLHMDLFGLTFMSNLMNKKYCLVVTDDYSRFTWVFFLASKDETSSILKSFLTQIENLVDKKVKIIRCDYETKFKNKVMSEFCKKKGIKREFSIARTPQQNSVVERRNMTLIEATRTMLADSKLPTTFWAGATNTACYVQNRVLVVKSHNKTPYELFIGRTPSLCFMKPFGCYVTILNTLDHLGKFDDGFFVRYSLNSKAFRVYNIRTRKVEENLHVRFLEDKPIIAGDGPKWLFDIDVLTKPMNYVPVVAGTTSNDFVGTKESIGAGHSSKDPGSSQDYILMPLWKDGLLFESSSKDVSNEEPQPSNDAKKKDDEGGINNQERTENSAQAVNTAGPSINTASTNFNTGSLNINTVSPTVPTAPLESRYVDFFVDESELDLSNIATTYPVPTTPNTRIYKDYSLDHVLGDVQSGVQTKRMINEQGFICAVYEGKTHEDLHTYLFAYFLSQEEPKKVIQALKDPSWIEAMQEEFLQFKLQQVLTLVDLPYGKRAIGTNWMYRNKKDKRVARIEAIRLFLAYASFKDFVVYQMDVKSAFLYGKIKEEVYVCQPSGFEDPEFHDKVYKIEKALYGLHQALRAWTSSDTKHDGIFISQDKYVEDILKKFGFSTVKTASTPMETSKPLLKDAEAKDVDVHLYRSMIRSLMYLTASRPDITFVVYTCVRFQVTPKVSHLHAVKRKGQPKLGLWYTKDSPFDLEANSDSDYDGAS</sequence>
<keyword evidence="7" id="KW-1185">Reference proteome</keyword>
<keyword evidence="3" id="KW-0378">Hydrolase</keyword>
<evidence type="ECO:0000256" key="4">
    <source>
        <dbReference type="SAM" id="MobiDB-lite"/>
    </source>
</evidence>
<dbReference type="Pfam" id="PF07727">
    <property type="entry name" value="RVT_2"/>
    <property type="match status" value="1"/>
</dbReference>
<dbReference type="Gene3D" id="3.30.420.10">
    <property type="entry name" value="Ribonuclease H-like superfamily/Ribonuclease H"/>
    <property type="match status" value="1"/>
</dbReference>
<dbReference type="Pfam" id="PF13976">
    <property type="entry name" value="gag_pre-integrs"/>
    <property type="match status" value="1"/>
</dbReference>
<accession>A0ABQ5CUS9</accession>
<dbReference type="Pfam" id="PF22936">
    <property type="entry name" value="Pol_BBD"/>
    <property type="match status" value="1"/>
</dbReference>
<name>A0ABQ5CUS9_9ASTR</name>
<dbReference type="InterPro" id="IPR012337">
    <property type="entry name" value="RNaseH-like_sf"/>
</dbReference>
<feature type="non-terminal residue" evidence="6">
    <location>
        <position position="948"/>
    </location>
</feature>
<feature type="compositionally biased region" description="Basic and acidic residues" evidence="4">
    <location>
        <begin position="34"/>
        <end position="45"/>
    </location>
</feature>
<dbReference type="EMBL" id="BQNB010014471">
    <property type="protein sequence ID" value="GJT28574.1"/>
    <property type="molecule type" value="Genomic_DNA"/>
</dbReference>
<evidence type="ECO:0000256" key="3">
    <source>
        <dbReference type="ARBA" id="ARBA00022801"/>
    </source>
</evidence>
<dbReference type="InterPro" id="IPR001584">
    <property type="entry name" value="Integrase_cat-core"/>
</dbReference>
<feature type="region of interest" description="Disordered" evidence="4">
    <location>
        <begin position="1"/>
        <end position="47"/>
    </location>
</feature>
<reference evidence="6" key="2">
    <citation type="submission" date="2022-01" db="EMBL/GenBank/DDBJ databases">
        <authorList>
            <person name="Yamashiro T."/>
            <person name="Shiraishi A."/>
            <person name="Satake H."/>
            <person name="Nakayama K."/>
        </authorList>
    </citation>
    <scope>NUCLEOTIDE SEQUENCE</scope>
</reference>
<evidence type="ECO:0000313" key="7">
    <source>
        <dbReference type="Proteomes" id="UP001151760"/>
    </source>
</evidence>
<protein>
    <submittedName>
        <fullName evidence="6">Ribonuclease H-like domain-containing protein</fullName>
    </submittedName>
</protein>
<dbReference type="InterPro" id="IPR025724">
    <property type="entry name" value="GAG-pre-integrase_dom"/>
</dbReference>
<evidence type="ECO:0000256" key="1">
    <source>
        <dbReference type="ARBA" id="ARBA00022670"/>
    </source>
</evidence>
<dbReference type="InterPro" id="IPR054722">
    <property type="entry name" value="PolX-like_BBD"/>
</dbReference>
<proteinExistence type="predicted"/>
<keyword evidence="2" id="KW-0479">Metal-binding</keyword>
<dbReference type="PROSITE" id="PS50994">
    <property type="entry name" value="INTEGRASE"/>
    <property type="match status" value="1"/>
</dbReference>
<dbReference type="PANTHER" id="PTHR42648">
    <property type="entry name" value="TRANSPOSASE, PUTATIVE-RELATED"/>
    <property type="match status" value="1"/>
</dbReference>
<dbReference type="Pfam" id="PF25597">
    <property type="entry name" value="SH3_retrovirus"/>
    <property type="match status" value="1"/>
</dbReference>
<feature type="domain" description="Integrase catalytic" evidence="5">
    <location>
        <begin position="235"/>
        <end position="401"/>
    </location>
</feature>
<dbReference type="Proteomes" id="UP001151760">
    <property type="component" value="Unassembled WGS sequence"/>
</dbReference>
<dbReference type="PANTHER" id="PTHR42648:SF32">
    <property type="entry name" value="RIBONUCLEASE H-LIKE DOMAIN, GAG-PRE-INTEGRASE DOMAIN PROTEIN-RELATED"/>
    <property type="match status" value="1"/>
</dbReference>
<feature type="compositionally biased region" description="Polar residues" evidence="4">
    <location>
        <begin position="559"/>
        <end position="594"/>
    </location>
</feature>
<dbReference type="InterPro" id="IPR039537">
    <property type="entry name" value="Retrotran_Ty1/copia-like"/>
</dbReference>
<reference evidence="6" key="1">
    <citation type="journal article" date="2022" name="Int. J. Mol. Sci.">
        <title>Draft Genome of Tanacetum Coccineum: Genomic Comparison of Closely Related Tanacetum-Family Plants.</title>
        <authorList>
            <person name="Yamashiro T."/>
            <person name="Shiraishi A."/>
            <person name="Nakayama K."/>
            <person name="Satake H."/>
        </authorList>
    </citation>
    <scope>NUCLEOTIDE SEQUENCE</scope>
</reference>
<organism evidence="6 7">
    <name type="scientific">Tanacetum coccineum</name>
    <dbReference type="NCBI Taxonomy" id="301880"/>
    <lineage>
        <taxon>Eukaryota</taxon>
        <taxon>Viridiplantae</taxon>
        <taxon>Streptophyta</taxon>
        <taxon>Embryophyta</taxon>
        <taxon>Tracheophyta</taxon>
        <taxon>Spermatophyta</taxon>
        <taxon>Magnoliopsida</taxon>
        <taxon>eudicotyledons</taxon>
        <taxon>Gunneridae</taxon>
        <taxon>Pentapetalae</taxon>
        <taxon>asterids</taxon>
        <taxon>campanulids</taxon>
        <taxon>Asterales</taxon>
        <taxon>Asteraceae</taxon>
        <taxon>Asteroideae</taxon>
        <taxon>Anthemideae</taxon>
        <taxon>Anthemidinae</taxon>
        <taxon>Tanacetum</taxon>
    </lineage>
</organism>
<dbReference type="InterPro" id="IPR036397">
    <property type="entry name" value="RNaseH_sf"/>
</dbReference>
<evidence type="ECO:0000256" key="2">
    <source>
        <dbReference type="ARBA" id="ARBA00022723"/>
    </source>
</evidence>